<feature type="DNA-binding region" description="H-T-H motif" evidence="4">
    <location>
        <begin position="42"/>
        <end position="61"/>
    </location>
</feature>
<dbReference type="InterPro" id="IPR050109">
    <property type="entry name" value="HTH-type_TetR-like_transc_reg"/>
</dbReference>
<dbReference type="PANTHER" id="PTHR30055:SF234">
    <property type="entry name" value="HTH-TYPE TRANSCRIPTIONAL REGULATOR BETI"/>
    <property type="match status" value="1"/>
</dbReference>
<dbReference type="KEGG" id="req:REQ_21040"/>
<dbReference type="Gene3D" id="1.10.357.10">
    <property type="entry name" value="Tetracycline Repressor, domain 2"/>
    <property type="match status" value="1"/>
</dbReference>
<dbReference type="SUPFAM" id="SSF46689">
    <property type="entry name" value="Homeodomain-like"/>
    <property type="match status" value="1"/>
</dbReference>
<dbReference type="AlphaFoldDB" id="A0A3S5Y6H1"/>
<evidence type="ECO:0000313" key="7">
    <source>
        <dbReference type="Proteomes" id="UP000006892"/>
    </source>
</evidence>
<dbReference type="PRINTS" id="PR00455">
    <property type="entry name" value="HTHTETR"/>
</dbReference>
<dbReference type="PROSITE" id="PS50977">
    <property type="entry name" value="HTH_TETR_2"/>
    <property type="match status" value="1"/>
</dbReference>
<protein>
    <submittedName>
        <fullName evidence="6">TetR family transcriptional regulator</fullName>
    </submittedName>
</protein>
<evidence type="ECO:0000256" key="2">
    <source>
        <dbReference type="ARBA" id="ARBA00023125"/>
    </source>
</evidence>
<organism evidence="6">
    <name type="scientific">Rhodococcus hoagii (strain 103S)</name>
    <name type="common">Rhodococcus equi</name>
    <dbReference type="NCBI Taxonomy" id="685727"/>
    <lineage>
        <taxon>Bacteria</taxon>
        <taxon>Bacillati</taxon>
        <taxon>Actinomycetota</taxon>
        <taxon>Actinomycetes</taxon>
        <taxon>Mycobacteriales</taxon>
        <taxon>Nocardiaceae</taxon>
        <taxon>Prescottella</taxon>
    </lineage>
</organism>
<dbReference type="GO" id="GO:0000976">
    <property type="term" value="F:transcription cis-regulatory region binding"/>
    <property type="evidence" value="ECO:0007669"/>
    <property type="project" value="TreeGrafter"/>
</dbReference>
<keyword evidence="2 4" id="KW-0238">DNA-binding</keyword>
<proteinExistence type="predicted"/>
<feature type="domain" description="HTH tetR-type" evidence="5">
    <location>
        <begin position="19"/>
        <end position="79"/>
    </location>
</feature>
<dbReference type="InterPro" id="IPR009057">
    <property type="entry name" value="Homeodomain-like_sf"/>
</dbReference>
<evidence type="ECO:0000313" key="6">
    <source>
        <dbReference type="EMBL" id="CBH48162.1"/>
    </source>
</evidence>
<reference evidence="6" key="1">
    <citation type="journal article" date="2010" name="PLoS Genet.">
        <title>The genome of a pathogenic rhodococcus: cooptive virulence underpinned by key gene acquisitions.</title>
        <authorList>
            <person name="Letek M."/>
            <person name="Gonzalez P."/>
            <person name="Macarthur I."/>
            <person name="Rodriguez H."/>
            <person name="Freeman T.C."/>
            <person name="Valero-Rello A."/>
            <person name="Blanco M."/>
            <person name="Buckley T."/>
            <person name="Cherevach I."/>
            <person name="Fahey R."/>
            <person name="Hapeshi A."/>
            <person name="Holdstock J."/>
            <person name="Leadon D."/>
            <person name="Navas J."/>
            <person name="Ocampo A."/>
            <person name="Quail M.A."/>
            <person name="Sanders M."/>
            <person name="Scortti M.M."/>
            <person name="Prescott J.F."/>
            <person name="Fogarty U."/>
            <person name="Meijer W.G."/>
            <person name="Parkhill J."/>
            <person name="Bentley S.D."/>
            <person name="Vazquez-Boland J.A."/>
        </authorList>
    </citation>
    <scope>NUCLEOTIDE SEQUENCE [LARGE SCALE GENOMIC DNA]</scope>
    <source>
        <strain evidence="6 7">103S</strain>
    </source>
</reference>
<evidence type="ECO:0000256" key="3">
    <source>
        <dbReference type="ARBA" id="ARBA00023163"/>
    </source>
</evidence>
<dbReference type="EMBL" id="FN563149">
    <property type="protein sequence ID" value="CBH48162.1"/>
    <property type="molecule type" value="Genomic_DNA"/>
</dbReference>
<evidence type="ECO:0000259" key="5">
    <source>
        <dbReference type="PROSITE" id="PS50977"/>
    </source>
</evidence>
<dbReference type="PANTHER" id="PTHR30055">
    <property type="entry name" value="HTH-TYPE TRANSCRIPTIONAL REGULATOR RUTR"/>
    <property type="match status" value="1"/>
</dbReference>
<dbReference type="RefSeq" id="WP_013415868.1">
    <property type="nucleotide sequence ID" value="NC_014659.1"/>
</dbReference>
<dbReference type="Proteomes" id="UP001154400">
    <property type="component" value="Chromosome"/>
</dbReference>
<gene>
    <name evidence="6" type="ordered locus">REQ_21040</name>
</gene>
<evidence type="ECO:0000256" key="4">
    <source>
        <dbReference type="PROSITE-ProRule" id="PRU00335"/>
    </source>
</evidence>
<sequence>MTTTGAGRPRLKTRTRPGATAREEILDAAAELFTTRGFTGTSTRMIADAVGIRQASMYHHFATKDDILAALLLDTVAGPLACAEMLRQNCPDPVVRLYALTLFDTAQLAESRWNLGALYLLPEVTTDRFTEFRSLRGELMEQYADLAGEALATIGDPNVGRAAAALPFRLVEATINARSDAAVDQSGSPAPGLPPELVADAVLRVLGRFGPTTEIAHHARGVLDRLAKSCPQPER</sequence>
<evidence type="ECO:0000256" key="1">
    <source>
        <dbReference type="ARBA" id="ARBA00023015"/>
    </source>
</evidence>
<keyword evidence="1" id="KW-0805">Transcription regulation</keyword>
<dbReference type="GO" id="GO:0003700">
    <property type="term" value="F:DNA-binding transcription factor activity"/>
    <property type="evidence" value="ECO:0007669"/>
    <property type="project" value="TreeGrafter"/>
</dbReference>
<keyword evidence="3" id="KW-0804">Transcription</keyword>
<name>A0A3S5Y6H1_RHOH1</name>
<accession>A0A3S5Y6H1</accession>
<dbReference type="Pfam" id="PF00440">
    <property type="entry name" value="TetR_N"/>
    <property type="match status" value="1"/>
</dbReference>
<dbReference type="InterPro" id="IPR001647">
    <property type="entry name" value="HTH_TetR"/>
</dbReference>